<gene>
    <name evidence="7" type="ORF">DFP98_107175</name>
</gene>
<evidence type="ECO:0000256" key="4">
    <source>
        <dbReference type="ARBA" id="ARBA00022825"/>
    </source>
</evidence>
<organism evidence="7 8">
    <name type="scientific">Cohnella phaseoli</name>
    <dbReference type="NCBI Taxonomy" id="456490"/>
    <lineage>
        <taxon>Bacteria</taxon>
        <taxon>Bacillati</taxon>
        <taxon>Bacillota</taxon>
        <taxon>Bacilli</taxon>
        <taxon>Bacillales</taxon>
        <taxon>Paenibacillaceae</taxon>
        <taxon>Cohnella</taxon>
    </lineage>
</organism>
<keyword evidence="8" id="KW-1185">Reference proteome</keyword>
<dbReference type="AlphaFoldDB" id="A0A3D9KE27"/>
<dbReference type="InterPro" id="IPR023827">
    <property type="entry name" value="Peptidase_S8_Asp-AS"/>
</dbReference>
<dbReference type="PANTHER" id="PTHR43806">
    <property type="entry name" value="PEPTIDASE S8"/>
    <property type="match status" value="1"/>
</dbReference>
<feature type="active site" description="Charge relay system" evidence="5">
    <location>
        <position position="103"/>
    </location>
</feature>
<dbReference type="Gene3D" id="3.40.50.200">
    <property type="entry name" value="Peptidase S8/S53 domain"/>
    <property type="match status" value="1"/>
</dbReference>
<dbReference type="SUPFAM" id="SSF52743">
    <property type="entry name" value="Subtilisin-like"/>
    <property type="match status" value="1"/>
</dbReference>
<reference evidence="7 8" key="1">
    <citation type="submission" date="2018-07" db="EMBL/GenBank/DDBJ databases">
        <title>Genomic Encyclopedia of Type Strains, Phase III (KMG-III): the genomes of soil and plant-associated and newly described type strains.</title>
        <authorList>
            <person name="Whitman W."/>
        </authorList>
    </citation>
    <scope>NUCLEOTIDE SEQUENCE [LARGE SCALE GENOMIC DNA]</scope>
    <source>
        <strain evidence="7 8">CECT 7287</strain>
    </source>
</reference>
<dbReference type="InterPro" id="IPR036852">
    <property type="entry name" value="Peptidase_S8/S53_dom_sf"/>
</dbReference>
<dbReference type="InterPro" id="IPR015500">
    <property type="entry name" value="Peptidase_S8_subtilisin-rel"/>
</dbReference>
<dbReference type="GO" id="GO:0004252">
    <property type="term" value="F:serine-type endopeptidase activity"/>
    <property type="evidence" value="ECO:0007669"/>
    <property type="project" value="UniProtKB-UniRule"/>
</dbReference>
<dbReference type="InterPro" id="IPR000209">
    <property type="entry name" value="Peptidase_S8/S53_dom"/>
</dbReference>
<dbReference type="EMBL" id="QRDZ01000007">
    <property type="protein sequence ID" value="RED84067.1"/>
    <property type="molecule type" value="Genomic_DNA"/>
</dbReference>
<evidence type="ECO:0000259" key="6">
    <source>
        <dbReference type="Pfam" id="PF00082"/>
    </source>
</evidence>
<dbReference type="PANTHER" id="PTHR43806:SF11">
    <property type="entry name" value="CEREVISIN-RELATED"/>
    <property type="match status" value="1"/>
</dbReference>
<dbReference type="GO" id="GO:0006508">
    <property type="term" value="P:proteolysis"/>
    <property type="evidence" value="ECO:0007669"/>
    <property type="project" value="UniProtKB-KW"/>
</dbReference>
<dbReference type="SUPFAM" id="SSF89260">
    <property type="entry name" value="Collagen-binding domain"/>
    <property type="match status" value="2"/>
</dbReference>
<dbReference type="Proteomes" id="UP000256977">
    <property type="component" value="Unassembled WGS sequence"/>
</dbReference>
<dbReference type="InterPro" id="IPR050131">
    <property type="entry name" value="Peptidase_S8_subtilisin-like"/>
</dbReference>
<keyword evidence="4 5" id="KW-0720">Serine protease</keyword>
<dbReference type="RefSeq" id="WP_220377081.1">
    <property type="nucleotide sequence ID" value="NZ_QRDZ01000007.1"/>
</dbReference>
<evidence type="ECO:0000313" key="7">
    <source>
        <dbReference type="EMBL" id="RED84067.1"/>
    </source>
</evidence>
<protein>
    <submittedName>
        <fullName evidence="7">Subtilisin family serine protease</fullName>
    </submittedName>
</protein>
<dbReference type="PROSITE" id="PS51892">
    <property type="entry name" value="SUBTILASE"/>
    <property type="match status" value="1"/>
</dbReference>
<dbReference type="Gene3D" id="2.60.120.380">
    <property type="match status" value="3"/>
</dbReference>
<keyword evidence="2 5" id="KW-0645">Protease</keyword>
<dbReference type="Pfam" id="PF00082">
    <property type="entry name" value="Peptidase_S8"/>
    <property type="match status" value="1"/>
</dbReference>
<dbReference type="PRINTS" id="PR00723">
    <property type="entry name" value="SUBTILISIN"/>
</dbReference>
<evidence type="ECO:0000256" key="3">
    <source>
        <dbReference type="ARBA" id="ARBA00022801"/>
    </source>
</evidence>
<dbReference type="PROSITE" id="PS00137">
    <property type="entry name" value="SUBTILASE_HIS"/>
    <property type="match status" value="1"/>
</dbReference>
<name>A0A3D9KE27_9BACL</name>
<evidence type="ECO:0000256" key="5">
    <source>
        <dbReference type="PROSITE-ProRule" id="PRU01240"/>
    </source>
</evidence>
<accession>A0A3D9KE27</accession>
<evidence type="ECO:0000256" key="2">
    <source>
        <dbReference type="ARBA" id="ARBA00022670"/>
    </source>
</evidence>
<keyword evidence="3 5" id="KW-0378">Hydrolase</keyword>
<feature type="active site" description="Charge relay system" evidence="5">
    <location>
        <position position="136"/>
    </location>
</feature>
<proteinExistence type="inferred from homology"/>
<sequence length="709" mass="76617">MNKGGKQFSTIMLTFVPGSRAAISTLSVVLLSTAVLIPPRLADDWGSMQRVPAVHAQAIGTTDMIRNAPHLAPPLPEFIRTIGIEDAWALLDKDVTATIAIIDTGIDFNRPELKPYLLPGINLVNTRKSAQDDNGHGTAVAGIIAAAAQAGEASPARGRWKGKLMPIKALDQFGAGNEEKLTQGIRHAVNQGADIIVMSLGLRRDAQSLREAVAYAESRGVLLVAASGNDAAIFGDKAAVQYPAAYPSVISVAGIDNKRTVAGSTSGPENDIGAAWNVQTMAIGGGEIEMEGTSMAAPQVAIVAALLRAAHPEWEPLRIRETLRRTATPLNVLKPWTPNTGYGLLSASKALLADETIDWREPNNMRSQAAVLPLGKEVFGSWDGKADADWFVFEAKYDGVFILSGDSGRFTLYDANGKLIKSSSSEPASKDKLMQWPVKAGRNWLLAQMPENSKEETQNYRLVSGFAMLPDANEPNDTSASAATLPARSQKWNGSFHSRGDVDWFVVTLPKPGSLKLTLTPDTTRIDPELRIYPAGGKMILVDERGDGGIEYGTINNAKAGKYYFRISNAVSSNPEAVIGTYAVSLEYITEKEDLYEPNESALASTPLVLGKTYNALIQSDKDEDWYRFELAKDAKVKLDVTNIPSSLAVNVELRGKKLQRLGKWTGGKEQKTTGGEIKLSPGTYYVQMTADGYDRSQYYGLKIQTVSE</sequence>
<feature type="domain" description="Peptidase S8/S53" evidence="6">
    <location>
        <begin position="97"/>
        <end position="331"/>
    </location>
</feature>
<evidence type="ECO:0000313" key="8">
    <source>
        <dbReference type="Proteomes" id="UP000256977"/>
    </source>
</evidence>
<comment type="caution">
    <text evidence="7">The sequence shown here is derived from an EMBL/GenBank/DDBJ whole genome shotgun (WGS) entry which is preliminary data.</text>
</comment>
<dbReference type="PROSITE" id="PS00136">
    <property type="entry name" value="SUBTILASE_ASP"/>
    <property type="match status" value="1"/>
</dbReference>
<comment type="similarity">
    <text evidence="1 5">Belongs to the peptidase S8 family.</text>
</comment>
<dbReference type="InterPro" id="IPR022398">
    <property type="entry name" value="Peptidase_S8_His-AS"/>
</dbReference>
<feature type="active site" description="Charge relay system" evidence="5">
    <location>
        <position position="294"/>
    </location>
</feature>
<evidence type="ECO:0000256" key="1">
    <source>
        <dbReference type="ARBA" id="ARBA00011073"/>
    </source>
</evidence>